<evidence type="ECO:0000256" key="11">
    <source>
        <dbReference type="SAM" id="Phobius"/>
    </source>
</evidence>
<dbReference type="GO" id="GO:0005886">
    <property type="term" value="C:plasma membrane"/>
    <property type="evidence" value="ECO:0007669"/>
    <property type="project" value="UniProtKB-SubCell"/>
</dbReference>
<evidence type="ECO:0000256" key="7">
    <source>
        <dbReference type="ARBA" id="ARBA00022989"/>
    </source>
</evidence>
<dbReference type="SUPFAM" id="SSF52540">
    <property type="entry name" value="P-loop containing nucleoside triphosphate hydrolases"/>
    <property type="match status" value="1"/>
</dbReference>
<evidence type="ECO:0000259" key="12">
    <source>
        <dbReference type="PROSITE" id="PS50893"/>
    </source>
</evidence>
<feature type="transmembrane region" description="Helical" evidence="11">
    <location>
        <begin position="160"/>
        <end position="180"/>
    </location>
</feature>
<evidence type="ECO:0008006" key="16">
    <source>
        <dbReference type="Google" id="ProtNLM"/>
    </source>
</evidence>
<dbReference type="PROSITE" id="PS50929">
    <property type="entry name" value="ABC_TM1F"/>
    <property type="match status" value="1"/>
</dbReference>
<evidence type="ECO:0000256" key="1">
    <source>
        <dbReference type="ARBA" id="ARBA00004651"/>
    </source>
</evidence>
<keyword evidence="4 11" id="KW-0812">Transmembrane</keyword>
<dbReference type="Gene3D" id="1.20.1560.10">
    <property type="entry name" value="ABC transporter type 1, transmembrane domain"/>
    <property type="match status" value="1"/>
</dbReference>
<comment type="caution">
    <text evidence="14">The sequence shown here is derived from an EMBL/GenBank/DDBJ whole genome shotgun (WGS) entry which is preliminary data.</text>
</comment>
<dbReference type="GO" id="GO:0016887">
    <property type="term" value="F:ATP hydrolysis activity"/>
    <property type="evidence" value="ECO:0007669"/>
    <property type="project" value="InterPro"/>
</dbReference>
<dbReference type="RefSeq" id="WP_076167867.1">
    <property type="nucleotide sequence ID" value="NZ_JBEZVB010000166.1"/>
</dbReference>
<proteinExistence type="inferred from homology"/>
<sequence length="588" mass="62380">MSSAAAPARVRDLLGLLRDHRRVVLLAVLLTLAGSGLGLVQPLLAARAVTDAGAGAIPWAIAGALAAVFLAQALITAVGKFLLERTGERVVLGLRRSLIARLLRLPMPFYDQGRTGDLISRTGADTTTLRFAVAQAAVDLLTGALTAIAITVVMLWLDPLLFALVAATVATGLLLVFSALRRMRAASQETQASLGTMAADLDRALGAIRTVRASRAEHRESDRIGAHADAAYHSGVRAARLAGIVDPAVELTARGTVLLVLLVGGVRVAHNPAALGELVAFLLYATYLVAPLASMFQAVATLNRGMGALQRVWDVLTLPDEDHDQPDIGDQPTGRHEHTPPATTTPVLEFRDVRFRYQDRDVLHGVSFTVPARGIVVLAGRSGAGKSTIFALTERFYTPDSGAILLDGLDTATLSPQQCRARLALVEQNTPVLHGTLRDNITYAAPEAGPADIDRAVRLANLHDLLQRLPHGLDSPVGDRGCTLSGGEQQRIALARALITRPALLLLDEPTAHLDTVTEATLTRALATISQECALLIIAHRLTTIRNADHVLLLDAGRITANGTPDELLDTNTADQHLDDTPLTTLSG</sequence>
<evidence type="ECO:0000256" key="8">
    <source>
        <dbReference type="ARBA" id="ARBA00023136"/>
    </source>
</evidence>
<gene>
    <name evidence="14" type="ORF">BS329_37685</name>
</gene>
<organism evidence="14 15">
    <name type="scientific">Amycolatopsis coloradensis</name>
    <dbReference type="NCBI Taxonomy" id="76021"/>
    <lineage>
        <taxon>Bacteria</taxon>
        <taxon>Bacillati</taxon>
        <taxon>Actinomycetota</taxon>
        <taxon>Actinomycetes</taxon>
        <taxon>Pseudonocardiales</taxon>
        <taxon>Pseudonocardiaceae</taxon>
        <taxon>Amycolatopsis</taxon>
    </lineage>
</organism>
<dbReference type="Pfam" id="PF00664">
    <property type="entry name" value="ABC_membrane"/>
    <property type="match status" value="1"/>
</dbReference>
<dbReference type="InterPro" id="IPR027417">
    <property type="entry name" value="P-loop_NTPase"/>
</dbReference>
<evidence type="ECO:0000256" key="9">
    <source>
        <dbReference type="ARBA" id="ARBA00061644"/>
    </source>
</evidence>
<evidence type="ECO:0000256" key="5">
    <source>
        <dbReference type="ARBA" id="ARBA00022741"/>
    </source>
</evidence>
<keyword evidence="5" id="KW-0547">Nucleotide-binding</keyword>
<dbReference type="FunFam" id="3.40.50.300:FF:000299">
    <property type="entry name" value="ABC transporter ATP-binding protein/permease"/>
    <property type="match status" value="1"/>
</dbReference>
<dbReference type="InterPro" id="IPR017871">
    <property type="entry name" value="ABC_transporter-like_CS"/>
</dbReference>
<dbReference type="AlphaFoldDB" id="A0A1R0KFQ8"/>
<evidence type="ECO:0000256" key="3">
    <source>
        <dbReference type="ARBA" id="ARBA00022475"/>
    </source>
</evidence>
<feature type="transmembrane region" description="Helical" evidence="11">
    <location>
        <begin position="56"/>
        <end position="79"/>
    </location>
</feature>
<dbReference type="PANTHER" id="PTHR43394">
    <property type="entry name" value="ATP-DEPENDENT PERMEASE MDL1, MITOCHONDRIAL"/>
    <property type="match status" value="1"/>
</dbReference>
<keyword evidence="6" id="KW-0067">ATP-binding</keyword>
<feature type="domain" description="ABC transmembrane type-1" evidence="13">
    <location>
        <begin position="25"/>
        <end position="304"/>
    </location>
</feature>
<dbReference type="InterPro" id="IPR036640">
    <property type="entry name" value="ABC1_TM_sf"/>
</dbReference>
<feature type="transmembrane region" description="Helical" evidence="11">
    <location>
        <begin position="23"/>
        <end position="44"/>
    </location>
</feature>
<dbReference type="SMART" id="SM00382">
    <property type="entry name" value="AAA"/>
    <property type="match status" value="1"/>
</dbReference>
<dbReference type="InterPro" id="IPR039421">
    <property type="entry name" value="Type_1_exporter"/>
</dbReference>
<keyword evidence="2" id="KW-0813">Transport</keyword>
<dbReference type="GO" id="GO:0005524">
    <property type="term" value="F:ATP binding"/>
    <property type="evidence" value="ECO:0007669"/>
    <property type="project" value="UniProtKB-KW"/>
</dbReference>
<feature type="domain" description="ABC transporter" evidence="12">
    <location>
        <begin position="348"/>
        <end position="581"/>
    </location>
</feature>
<evidence type="ECO:0000259" key="13">
    <source>
        <dbReference type="PROSITE" id="PS50929"/>
    </source>
</evidence>
<feature type="region of interest" description="Disordered" evidence="10">
    <location>
        <begin position="565"/>
        <end position="588"/>
    </location>
</feature>
<dbReference type="Gene3D" id="3.40.50.300">
    <property type="entry name" value="P-loop containing nucleotide triphosphate hydrolases"/>
    <property type="match status" value="1"/>
</dbReference>
<feature type="transmembrane region" description="Helical" evidence="11">
    <location>
        <begin position="281"/>
        <end position="302"/>
    </location>
</feature>
<dbReference type="Proteomes" id="UP000187486">
    <property type="component" value="Unassembled WGS sequence"/>
</dbReference>
<evidence type="ECO:0000256" key="2">
    <source>
        <dbReference type="ARBA" id="ARBA00022448"/>
    </source>
</evidence>
<evidence type="ECO:0000256" key="4">
    <source>
        <dbReference type="ARBA" id="ARBA00022692"/>
    </source>
</evidence>
<evidence type="ECO:0000313" key="14">
    <source>
        <dbReference type="EMBL" id="OLZ44159.1"/>
    </source>
</evidence>
<reference evidence="14 15" key="1">
    <citation type="submission" date="2016-01" db="EMBL/GenBank/DDBJ databases">
        <title>Amycolatopsis coloradensis genome sequencing and assembly.</title>
        <authorList>
            <person name="Mayilraj S."/>
        </authorList>
    </citation>
    <scope>NUCLEOTIDE SEQUENCE [LARGE SCALE GENOMIC DNA]</scope>
    <source>
        <strain evidence="14 15">DSM 44225</strain>
    </source>
</reference>
<dbReference type="OrthoDB" id="9806127at2"/>
<dbReference type="PROSITE" id="PS00211">
    <property type="entry name" value="ABC_TRANSPORTER_1"/>
    <property type="match status" value="1"/>
</dbReference>
<dbReference type="InterPro" id="IPR003439">
    <property type="entry name" value="ABC_transporter-like_ATP-bd"/>
</dbReference>
<feature type="region of interest" description="Disordered" evidence="10">
    <location>
        <begin position="321"/>
        <end position="343"/>
    </location>
</feature>
<dbReference type="GO" id="GO:0015421">
    <property type="term" value="F:ABC-type oligopeptide transporter activity"/>
    <property type="evidence" value="ECO:0007669"/>
    <property type="project" value="TreeGrafter"/>
</dbReference>
<dbReference type="PROSITE" id="PS50893">
    <property type="entry name" value="ABC_TRANSPORTER_2"/>
    <property type="match status" value="1"/>
</dbReference>
<dbReference type="InterPro" id="IPR011527">
    <property type="entry name" value="ABC1_TM_dom"/>
</dbReference>
<dbReference type="EMBL" id="MQUQ01000028">
    <property type="protein sequence ID" value="OLZ44159.1"/>
    <property type="molecule type" value="Genomic_DNA"/>
</dbReference>
<feature type="transmembrane region" description="Helical" evidence="11">
    <location>
        <begin position="131"/>
        <end position="154"/>
    </location>
</feature>
<dbReference type="STRING" id="76021.BS329_37685"/>
<keyword evidence="8 11" id="KW-0472">Membrane</keyword>
<evidence type="ECO:0000256" key="6">
    <source>
        <dbReference type="ARBA" id="ARBA00022840"/>
    </source>
</evidence>
<accession>A0A1R0KFQ8</accession>
<dbReference type="PANTHER" id="PTHR43394:SF1">
    <property type="entry name" value="ATP-BINDING CASSETTE SUB-FAMILY B MEMBER 10, MITOCHONDRIAL"/>
    <property type="match status" value="1"/>
</dbReference>
<keyword evidence="3" id="KW-1003">Cell membrane</keyword>
<comment type="similarity">
    <text evidence="9">Belongs to the ABC transporter superfamily. Lipid exporter (TC 3.A.1.106) family.</text>
</comment>
<dbReference type="InterPro" id="IPR003593">
    <property type="entry name" value="AAA+_ATPase"/>
</dbReference>
<comment type="subcellular location">
    <subcellularLocation>
        <location evidence="1">Cell membrane</location>
        <topology evidence="1">Multi-pass membrane protein</topology>
    </subcellularLocation>
</comment>
<keyword evidence="15" id="KW-1185">Reference proteome</keyword>
<evidence type="ECO:0000256" key="10">
    <source>
        <dbReference type="SAM" id="MobiDB-lite"/>
    </source>
</evidence>
<dbReference type="CDD" id="cd18551">
    <property type="entry name" value="ABC_6TM_LmrA_like"/>
    <property type="match status" value="1"/>
</dbReference>
<protein>
    <recommendedName>
        <fullName evidence="16">ABC transporter</fullName>
    </recommendedName>
</protein>
<dbReference type="SUPFAM" id="SSF90123">
    <property type="entry name" value="ABC transporter transmembrane region"/>
    <property type="match status" value="1"/>
</dbReference>
<evidence type="ECO:0000313" key="15">
    <source>
        <dbReference type="Proteomes" id="UP000187486"/>
    </source>
</evidence>
<dbReference type="Pfam" id="PF00005">
    <property type="entry name" value="ABC_tran"/>
    <property type="match status" value="1"/>
</dbReference>
<name>A0A1R0KFQ8_9PSEU</name>
<keyword evidence="7 11" id="KW-1133">Transmembrane helix</keyword>